<name>A0AAV4GRZ7_9GAST</name>
<dbReference type="EMBL" id="BMAT01008557">
    <property type="protein sequence ID" value="GFR88109.1"/>
    <property type="molecule type" value="Genomic_DNA"/>
</dbReference>
<dbReference type="Gene3D" id="3.30.420.10">
    <property type="entry name" value="Ribonuclease H-like superfamily/Ribonuclease H"/>
    <property type="match status" value="1"/>
</dbReference>
<proteinExistence type="predicted"/>
<reference evidence="1 2" key="1">
    <citation type="journal article" date="2021" name="Elife">
        <title>Chloroplast acquisition without the gene transfer in kleptoplastic sea slugs, Plakobranchus ocellatus.</title>
        <authorList>
            <person name="Maeda T."/>
            <person name="Takahashi S."/>
            <person name="Yoshida T."/>
            <person name="Shimamura S."/>
            <person name="Takaki Y."/>
            <person name="Nagai Y."/>
            <person name="Toyoda A."/>
            <person name="Suzuki Y."/>
            <person name="Arimoto A."/>
            <person name="Ishii H."/>
            <person name="Satoh N."/>
            <person name="Nishiyama T."/>
            <person name="Hasebe M."/>
            <person name="Maruyama T."/>
            <person name="Minagawa J."/>
            <person name="Obokata J."/>
            <person name="Shigenobu S."/>
        </authorList>
    </citation>
    <scope>NUCLEOTIDE SEQUENCE [LARGE SCALE GENOMIC DNA]</scope>
</reference>
<sequence length="253" mass="29755">MILGNRRIKQKDIAKELEVSKEKVQHIITDILGYRKVAARWVSRMLTDEMKMQRKTTCAELLKHFEEEGEEFIQRIVTGDESWVPHYDLKSKGQSMEYRHKSSPSPRKFKVVASARKVMLAVFWDSEGIVHIEFLKQENTVISERYNSTLRKRSVRLKRVRPTKHAMLHHDNARPHTSRQTEEALHKMNFVVLPHPSSSPDISPSDFYLFPKLKGHLRGNHYESDEDVEAAVRHWFRQKMCGLFHRRHASTCT</sequence>
<dbReference type="InterPro" id="IPR001888">
    <property type="entry name" value="Transposase_1"/>
</dbReference>
<protein>
    <submittedName>
        <fullName evidence="1">Transposase</fullName>
    </submittedName>
</protein>
<gene>
    <name evidence="1" type="ORF">ElyMa_004243200</name>
</gene>
<dbReference type="InterPro" id="IPR052709">
    <property type="entry name" value="Transposase-MT_Hybrid"/>
</dbReference>
<evidence type="ECO:0000313" key="2">
    <source>
        <dbReference type="Proteomes" id="UP000762676"/>
    </source>
</evidence>
<dbReference type="Pfam" id="PF01359">
    <property type="entry name" value="Transposase_1"/>
    <property type="match status" value="1"/>
</dbReference>
<dbReference type="PANTHER" id="PTHR46060:SF1">
    <property type="entry name" value="MARINER MOS1 TRANSPOSASE-LIKE PROTEIN"/>
    <property type="match status" value="1"/>
</dbReference>
<dbReference type="Proteomes" id="UP000762676">
    <property type="component" value="Unassembled WGS sequence"/>
</dbReference>
<dbReference type="AlphaFoldDB" id="A0AAV4GRZ7"/>
<keyword evidence="2" id="KW-1185">Reference proteome</keyword>
<evidence type="ECO:0000313" key="1">
    <source>
        <dbReference type="EMBL" id="GFR88109.1"/>
    </source>
</evidence>
<dbReference type="GO" id="GO:0003676">
    <property type="term" value="F:nucleic acid binding"/>
    <property type="evidence" value="ECO:0007669"/>
    <property type="project" value="InterPro"/>
</dbReference>
<dbReference type="InterPro" id="IPR036397">
    <property type="entry name" value="RNaseH_sf"/>
</dbReference>
<comment type="caution">
    <text evidence="1">The sequence shown here is derived from an EMBL/GenBank/DDBJ whole genome shotgun (WGS) entry which is preliminary data.</text>
</comment>
<accession>A0AAV4GRZ7</accession>
<organism evidence="1 2">
    <name type="scientific">Elysia marginata</name>
    <dbReference type="NCBI Taxonomy" id="1093978"/>
    <lineage>
        <taxon>Eukaryota</taxon>
        <taxon>Metazoa</taxon>
        <taxon>Spiralia</taxon>
        <taxon>Lophotrochozoa</taxon>
        <taxon>Mollusca</taxon>
        <taxon>Gastropoda</taxon>
        <taxon>Heterobranchia</taxon>
        <taxon>Euthyneura</taxon>
        <taxon>Panpulmonata</taxon>
        <taxon>Sacoglossa</taxon>
        <taxon>Placobranchoidea</taxon>
        <taxon>Plakobranchidae</taxon>
        <taxon>Elysia</taxon>
    </lineage>
</organism>
<dbReference type="PANTHER" id="PTHR46060">
    <property type="entry name" value="MARINER MOS1 TRANSPOSASE-LIKE PROTEIN"/>
    <property type="match status" value="1"/>
</dbReference>